<dbReference type="PANTHER" id="PTHR44305:SF24">
    <property type="entry name" value="TYROSINE-PROTEIN KINASE C03B1.5-RELATED"/>
    <property type="match status" value="1"/>
</dbReference>
<dbReference type="EMBL" id="PPTA01000011">
    <property type="protein sequence ID" value="TFB00542.1"/>
    <property type="molecule type" value="Genomic_DNA"/>
</dbReference>
<proteinExistence type="predicted"/>
<reference evidence="2 3" key="1">
    <citation type="submission" date="2018-01" db="EMBL/GenBank/DDBJ databases">
        <title>Genome characterization of the sugarcane-associated fungus Trichoderma ghanense CCMA-1212 and their application in lignocelulose bioconversion.</title>
        <authorList>
            <person name="Steindorff A.S."/>
            <person name="Mendes T.D."/>
            <person name="Vilela E.S.D."/>
            <person name="Rodrigues D.S."/>
            <person name="Formighieri E.F."/>
            <person name="Melo I.S."/>
            <person name="Favaro L.C.L."/>
        </authorList>
    </citation>
    <scope>NUCLEOTIDE SEQUENCE [LARGE SCALE GENOMIC DNA]</scope>
    <source>
        <strain evidence="2 3">CCMA-1212</strain>
    </source>
</reference>
<dbReference type="Proteomes" id="UP001642720">
    <property type="component" value="Unassembled WGS sequence"/>
</dbReference>
<dbReference type="Gene3D" id="1.10.510.10">
    <property type="entry name" value="Transferase(Phosphotransferase) domain 1"/>
    <property type="match status" value="1"/>
</dbReference>
<sequence length="360" mass="40871">MASGSNSSTSEFALLESKGDGTWTAIKATNPGEKDLYIALRWCNFLVPIPNDPYENKPEEGPLTRPEVASWVHVNSLVLKDRDVAYRIFNHKNIVSIAGSIEVDSSVEATPASAGLERTDYLVWDHCAHFDLSARIQAMRESPGEAIEESFCWHVLTSLLEAITYLHDGKRLVEVGGRRRWKAESSTWTPILHGKIEPRNVLFQKKRQGEEHDRCKLADLRWAVALNHKISYVGEADELDEDGGSAASRMGRLVATVSLDACAWKPQNPHEHSIDSELCSLGRLIFTMMTGEGREDEIYKKYTGYLTGEPKGPYSEQLAVVVKFLLDRRYFLTRFAEMRIERVLPLTKVVMEYFREWKSY</sequence>
<dbReference type="InterPro" id="IPR011009">
    <property type="entry name" value="Kinase-like_dom_sf"/>
</dbReference>
<feature type="domain" description="Protein kinase" evidence="1">
    <location>
        <begin position="12"/>
        <end position="360"/>
    </location>
</feature>
<dbReference type="SUPFAM" id="SSF56112">
    <property type="entry name" value="Protein kinase-like (PK-like)"/>
    <property type="match status" value="1"/>
</dbReference>
<accession>A0ABY2GZ23</accession>
<organism evidence="2 3">
    <name type="scientific">Trichoderma ghanense</name>
    <dbReference type="NCBI Taxonomy" id="65468"/>
    <lineage>
        <taxon>Eukaryota</taxon>
        <taxon>Fungi</taxon>
        <taxon>Dikarya</taxon>
        <taxon>Ascomycota</taxon>
        <taxon>Pezizomycotina</taxon>
        <taxon>Sordariomycetes</taxon>
        <taxon>Hypocreomycetidae</taxon>
        <taxon>Hypocreales</taxon>
        <taxon>Hypocreaceae</taxon>
        <taxon>Trichoderma</taxon>
    </lineage>
</organism>
<dbReference type="PANTHER" id="PTHR44305">
    <property type="entry name" value="SI:DKEY-192D15.2-RELATED"/>
    <property type="match status" value="1"/>
</dbReference>
<keyword evidence="3" id="KW-1185">Reference proteome</keyword>
<protein>
    <recommendedName>
        <fullName evidence="1">Protein kinase domain-containing protein</fullName>
    </recommendedName>
</protein>
<comment type="caution">
    <text evidence="2">The sequence shown here is derived from an EMBL/GenBank/DDBJ whole genome shotgun (WGS) entry which is preliminary data.</text>
</comment>
<evidence type="ECO:0000313" key="2">
    <source>
        <dbReference type="EMBL" id="TFB00542.1"/>
    </source>
</evidence>
<gene>
    <name evidence="2" type="ORF">CCMA1212_007928</name>
</gene>
<dbReference type="PROSITE" id="PS50011">
    <property type="entry name" value="PROTEIN_KINASE_DOM"/>
    <property type="match status" value="1"/>
</dbReference>
<dbReference type="InterPro" id="IPR053083">
    <property type="entry name" value="TF_kinase-domain_protein"/>
</dbReference>
<evidence type="ECO:0000259" key="1">
    <source>
        <dbReference type="PROSITE" id="PS50011"/>
    </source>
</evidence>
<dbReference type="GeneID" id="300579536"/>
<evidence type="ECO:0000313" key="3">
    <source>
        <dbReference type="Proteomes" id="UP001642720"/>
    </source>
</evidence>
<dbReference type="InterPro" id="IPR000719">
    <property type="entry name" value="Prot_kinase_dom"/>
</dbReference>
<name>A0ABY2GZ23_9HYPO</name>
<dbReference type="RefSeq" id="XP_073556743.1">
    <property type="nucleotide sequence ID" value="XM_073705086.1"/>
</dbReference>